<dbReference type="CDD" id="cd23821">
    <property type="entry name" value="RWD_IMPACT"/>
    <property type="match status" value="1"/>
</dbReference>
<evidence type="ECO:0000313" key="9">
    <source>
        <dbReference type="EMBL" id="KAJ8303578.1"/>
    </source>
</evidence>
<evidence type="ECO:0000313" key="10">
    <source>
        <dbReference type="Proteomes" id="UP001217089"/>
    </source>
</evidence>
<organism evidence="9 10">
    <name type="scientific">Tegillarca granosa</name>
    <name type="common">Malaysian cockle</name>
    <name type="synonym">Anadara granosa</name>
    <dbReference type="NCBI Taxonomy" id="220873"/>
    <lineage>
        <taxon>Eukaryota</taxon>
        <taxon>Metazoa</taxon>
        <taxon>Spiralia</taxon>
        <taxon>Lophotrochozoa</taxon>
        <taxon>Mollusca</taxon>
        <taxon>Bivalvia</taxon>
        <taxon>Autobranchia</taxon>
        <taxon>Pteriomorphia</taxon>
        <taxon>Arcoida</taxon>
        <taxon>Arcoidea</taxon>
        <taxon>Arcidae</taxon>
        <taxon>Tegillarca</taxon>
    </lineage>
</organism>
<accession>A0ABQ9EE48</accession>
<dbReference type="InterPro" id="IPR020568">
    <property type="entry name" value="Ribosomal_Su5_D2-typ_SF"/>
</dbReference>
<evidence type="ECO:0000256" key="6">
    <source>
        <dbReference type="ARBA" id="ARBA00023016"/>
    </source>
</evidence>
<keyword evidence="5" id="KW-0810">Translation regulation</keyword>
<dbReference type="InterPro" id="IPR006575">
    <property type="entry name" value="RWD_dom"/>
</dbReference>
<feature type="compositionally biased region" description="Low complexity" evidence="7">
    <location>
        <begin position="109"/>
        <end position="129"/>
    </location>
</feature>
<dbReference type="PANTHER" id="PTHR16301:SF25">
    <property type="entry name" value="PROTEIN IMPACT"/>
    <property type="match status" value="1"/>
</dbReference>
<comment type="subcellular location">
    <subcellularLocation>
        <location evidence="1">Cytoplasm</location>
    </subcellularLocation>
</comment>
<dbReference type="EMBL" id="JARBDR010000917">
    <property type="protein sequence ID" value="KAJ8303578.1"/>
    <property type="molecule type" value="Genomic_DNA"/>
</dbReference>
<dbReference type="Pfam" id="PF05773">
    <property type="entry name" value="RWD"/>
    <property type="match status" value="1"/>
</dbReference>
<dbReference type="SUPFAM" id="SSF54211">
    <property type="entry name" value="Ribosomal protein S5 domain 2-like"/>
    <property type="match status" value="1"/>
</dbReference>
<feature type="domain" description="RWD" evidence="8">
    <location>
        <begin position="4"/>
        <end position="106"/>
    </location>
</feature>
<dbReference type="InterPro" id="IPR001498">
    <property type="entry name" value="Impact_N"/>
</dbReference>
<evidence type="ECO:0000256" key="3">
    <source>
        <dbReference type="ARBA" id="ARBA00022490"/>
    </source>
</evidence>
<evidence type="ECO:0000256" key="7">
    <source>
        <dbReference type="SAM" id="MobiDB-lite"/>
    </source>
</evidence>
<dbReference type="InterPro" id="IPR023582">
    <property type="entry name" value="Impact"/>
</dbReference>
<feature type="compositionally biased region" description="Acidic residues" evidence="7">
    <location>
        <begin position="135"/>
        <end position="144"/>
    </location>
</feature>
<gene>
    <name evidence="9" type="ORF">KUTeg_019974</name>
</gene>
<comment type="similarity">
    <text evidence="2">Belongs to the IMPACT family.</text>
</comment>
<dbReference type="Gene3D" id="3.10.110.10">
    <property type="entry name" value="Ubiquitin Conjugating Enzyme"/>
    <property type="match status" value="1"/>
</dbReference>
<dbReference type="PROSITE" id="PS50908">
    <property type="entry name" value="RWD"/>
    <property type="match status" value="1"/>
</dbReference>
<evidence type="ECO:0000256" key="5">
    <source>
        <dbReference type="ARBA" id="ARBA00022845"/>
    </source>
</evidence>
<keyword evidence="10" id="KW-1185">Reference proteome</keyword>
<dbReference type="Gene3D" id="3.30.230.30">
    <property type="entry name" value="Impact, N-terminal domain"/>
    <property type="match status" value="1"/>
</dbReference>
<dbReference type="InterPro" id="IPR016135">
    <property type="entry name" value="UBQ-conjugating_enzyme/RWD"/>
</dbReference>
<evidence type="ECO:0000256" key="4">
    <source>
        <dbReference type="ARBA" id="ARBA00022491"/>
    </source>
</evidence>
<sequence length="304" mass="34354">MEIEEVEALSSIYGEEWCTLDESKREYSIQICDPDKQSYNNICLQICLPVDYPALAPPNYQLSAPWLKTEDRRAIENELADIYIGNMGECVIYLWVEKIREFIQTLSDESTSSETSSPEKSSTKSSPTKAGTISSEEDGSDDDELMSDFDLQAVELSLTEIGISEQDDDKDWECPAIIHGQKLVDRKSVFQGHLAQVFHPVQVNMVLSSLFQDRKIEMATHNIYAFRILKDGEKGASCIQNCVDDGEVHAGSRLLHLLQIVDAKNVMVVVTRWYGGIHLGPDRFKHINNCARILLLENGYIQEK</sequence>
<name>A0ABQ9EE48_TEGGR</name>
<dbReference type="Pfam" id="PF01205">
    <property type="entry name" value="Impact_N"/>
    <property type="match status" value="1"/>
</dbReference>
<dbReference type="SUPFAM" id="SSF54495">
    <property type="entry name" value="UBC-like"/>
    <property type="match status" value="1"/>
</dbReference>
<evidence type="ECO:0000259" key="8">
    <source>
        <dbReference type="PROSITE" id="PS50908"/>
    </source>
</evidence>
<dbReference type="Proteomes" id="UP001217089">
    <property type="component" value="Unassembled WGS sequence"/>
</dbReference>
<evidence type="ECO:0000256" key="1">
    <source>
        <dbReference type="ARBA" id="ARBA00004496"/>
    </source>
</evidence>
<dbReference type="InterPro" id="IPR036956">
    <property type="entry name" value="Impact_N_sf"/>
</dbReference>
<keyword evidence="6" id="KW-0346">Stress response</keyword>
<dbReference type="PANTHER" id="PTHR16301">
    <property type="entry name" value="IMPACT-RELATED"/>
    <property type="match status" value="1"/>
</dbReference>
<protein>
    <recommendedName>
        <fullName evidence="8">RWD domain-containing protein</fullName>
    </recommendedName>
</protein>
<feature type="region of interest" description="Disordered" evidence="7">
    <location>
        <begin position="107"/>
        <end position="144"/>
    </location>
</feature>
<evidence type="ECO:0000256" key="2">
    <source>
        <dbReference type="ARBA" id="ARBA00007665"/>
    </source>
</evidence>
<keyword evidence="4" id="KW-0678">Repressor</keyword>
<comment type="caution">
    <text evidence="9">The sequence shown here is derived from an EMBL/GenBank/DDBJ whole genome shotgun (WGS) entry which is preliminary data.</text>
</comment>
<dbReference type="SMART" id="SM00591">
    <property type="entry name" value="RWD"/>
    <property type="match status" value="1"/>
</dbReference>
<keyword evidence="3" id="KW-0963">Cytoplasm</keyword>
<proteinExistence type="inferred from homology"/>
<reference evidence="9 10" key="1">
    <citation type="submission" date="2022-12" db="EMBL/GenBank/DDBJ databases">
        <title>Chromosome-level genome of Tegillarca granosa.</title>
        <authorList>
            <person name="Kim J."/>
        </authorList>
    </citation>
    <scope>NUCLEOTIDE SEQUENCE [LARGE SCALE GENOMIC DNA]</scope>
    <source>
        <strain evidence="9">Teg-2019</strain>
        <tissue evidence="9">Adductor muscle</tissue>
    </source>
</reference>